<keyword evidence="3" id="KW-1185">Reference proteome</keyword>
<sequence length="835" mass="95554">MMLWSDSTHLANFGTAKLWPVYMALGNLSKYVRSLPNSGALHHVAYIPSLPDSFQDDLKTWHSQWNKASHRKDVTTHCRRELMHAVWRFLLDDDFVNAYKYGIVIRCLDGIERRVYPRIFTYSADYPEKVLLATIRDKGLCLCPRCLIPQSKLHLMGQALDLRRRATDVREFFWEKVRHAREWIYQFGKGIKSKYVEDHLKETSSVPTVNAFSERLGQSFNPPQVFPLSRMLVPDFMHEFELGVWKTLFTHIIRVLWAKTPDGSSVLKLNDWFRQVLPFGTDTIRRFTTDTSEMKKLAAHDFEDILQCSIPVFDGLLPDQGENWQLLRLLYRTAEFHAFAKLRCHTDDTIEHLMEVTTAFGKLVRQFKDNICAGCETVELPSEAARRVRRAHTQTAGVATSNQEIPATQGRRPKELNLSTYKFHSLGDYPAYIRMFGPSDGFSTQVGELAHRLVKRLYGLTNKRKVAMQIGKRVERLERKSTAAPANAESREGSTSTTTDTPDDRSFQFSMSESQNHPIDIFNLIKAQRGNPAYKNFLPKLQDHLLGRKLGRAFDGDNHNDFSDEDRNTLHIYGEKIYQVGTCTFYFTTYDNRRDFDVVNPTSRPDVMARSQEDNRREVPFWHARVIGIYHAKVSTTHSDVRPKDRGVERMSFLFVRWLGAEPGYRFGFDKARLPKVGFVPYTDNADNFAFGFLDPSQVLRGCHLIPDFQSERTSELLPYPCAVARQIDSNVNDDWETFYVNIFVDRDMVMRYYGGGIGHLNQGETQGGDEAGDEQAGPSEDEDEGDLEEEPMLSLPAPAVAPTPGSGDEDSDDESDDDPIMEGDDDDDGRYASD</sequence>
<evidence type="ECO:0000313" key="3">
    <source>
        <dbReference type="Proteomes" id="UP000298030"/>
    </source>
</evidence>
<name>A0A4Y7SR47_COPMI</name>
<organism evidence="2 3">
    <name type="scientific">Coprinellus micaceus</name>
    <name type="common">Glistening ink-cap mushroom</name>
    <name type="synonym">Coprinus micaceus</name>
    <dbReference type="NCBI Taxonomy" id="71717"/>
    <lineage>
        <taxon>Eukaryota</taxon>
        <taxon>Fungi</taxon>
        <taxon>Dikarya</taxon>
        <taxon>Basidiomycota</taxon>
        <taxon>Agaricomycotina</taxon>
        <taxon>Agaricomycetes</taxon>
        <taxon>Agaricomycetidae</taxon>
        <taxon>Agaricales</taxon>
        <taxon>Agaricineae</taxon>
        <taxon>Psathyrellaceae</taxon>
        <taxon>Coprinellus</taxon>
    </lineage>
</organism>
<dbReference type="EMBL" id="QPFP01000074">
    <property type="protein sequence ID" value="TEB23729.1"/>
    <property type="molecule type" value="Genomic_DNA"/>
</dbReference>
<dbReference type="STRING" id="71717.A0A4Y7SR47"/>
<evidence type="ECO:0000256" key="1">
    <source>
        <dbReference type="SAM" id="MobiDB-lite"/>
    </source>
</evidence>
<evidence type="ECO:0000313" key="2">
    <source>
        <dbReference type="EMBL" id="TEB23729.1"/>
    </source>
</evidence>
<protein>
    <submittedName>
        <fullName evidence="2">Uncharacterized protein</fullName>
    </submittedName>
</protein>
<reference evidence="2 3" key="1">
    <citation type="journal article" date="2019" name="Nat. Ecol. Evol.">
        <title>Megaphylogeny resolves global patterns of mushroom evolution.</title>
        <authorList>
            <person name="Varga T."/>
            <person name="Krizsan K."/>
            <person name="Foldi C."/>
            <person name="Dima B."/>
            <person name="Sanchez-Garcia M."/>
            <person name="Sanchez-Ramirez S."/>
            <person name="Szollosi G.J."/>
            <person name="Szarkandi J.G."/>
            <person name="Papp V."/>
            <person name="Albert L."/>
            <person name="Andreopoulos W."/>
            <person name="Angelini C."/>
            <person name="Antonin V."/>
            <person name="Barry K.W."/>
            <person name="Bougher N.L."/>
            <person name="Buchanan P."/>
            <person name="Buyck B."/>
            <person name="Bense V."/>
            <person name="Catcheside P."/>
            <person name="Chovatia M."/>
            <person name="Cooper J."/>
            <person name="Damon W."/>
            <person name="Desjardin D."/>
            <person name="Finy P."/>
            <person name="Geml J."/>
            <person name="Haridas S."/>
            <person name="Hughes K."/>
            <person name="Justo A."/>
            <person name="Karasinski D."/>
            <person name="Kautmanova I."/>
            <person name="Kiss B."/>
            <person name="Kocsube S."/>
            <person name="Kotiranta H."/>
            <person name="LaButti K.M."/>
            <person name="Lechner B.E."/>
            <person name="Liimatainen K."/>
            <person name="Lipzen A."/>
            <person name="Lukacs Z."/>
            <person name="Mihaltcheva S."/>
            <person name="Morgado L.N."/>
            <person name="Niskanen T."/>
            <person name="Noordeloos M.E."/>
            <person name="Ohm R.A."/>
            <person name="Ortiz-Santana B."/>
            <person name="Ovrebo C."/>
            <person name="Racz N."/>
            <person name="Riley R."/>
            <person name="Savchenko A."/>
            <person name="Shiryaev A."/>
            <person name="Soop K."/>
            <person name="Spirin V."/>
            <person name="Szebenyi C."/>
            <person name="Tomsovsky M."/>
            <person name="Tulloss R.E."/>
            <person name="Uehling J."/>
            <person name="Grigoriev I.V."/>
            <person name="Vagvolgyi C."/>
            <person name="Papp T."/>
            <person name="Martin F.M."/>
            <person name="Miettinen O."/>
            <person name="Hibbett D.S."/>
            <person name="Nagy L.G."/>
        </authorList>
    </citation>
    <scope>NUCLEOTIDE SEQUENCE [LARGE SCALE GENOMIC DNA]</scope>
    <source>
        <strain evidence="2 3">FP101781</strain>
    </source>
</reference>
<gene>
    <name evidence="2" type="ORF">FA13DRAFT_1797775</name>
</gene>
<feature type="region of interest" description="Disordered" evidence="1">
    <location>
        <begin position="393"/>
        <end position="412"/>
    </location>
</feature>
<feature type="region of interest" description="Disordered" evidence="1">
    <location>
        <begin position="762"/>
        <end position="835"/>
    </location>
</feature>
<dbReference type="Proteomes" id="UP000298030">
    <property type="component" value="Unassembled WGS sequence"/>
</dbReference>
<comment type="caution">
    <text evidence="2">The sequence shown here is derived from an EMBL/GenBank/DDBJ whole genome shotgun (WGS) entry which is preliminary data.</text>
</comment>
<dbReference type="OrthoDB" id="3183767at2759"/>
<dbReference type="Pfam" id="PF18759">
    <property type="entry name" value="Plavaka"/>
    <property type="match status" value="1"/>
</dbReference>
<dbReference type="InterPro" id="IPR041078">
    <property type="entry name" value="Plavaka"/>
</dbReference>
<feature type="compositionally biased region" description="Acidic residues" evidence="1">
    <location>
        <begin position="780"/>
        <end position="792"/>
    </location>
</feature>
<feature type="compositionally biased region" description="Polar residues" evidence="1">
    <location>
        <begin position="393"/>
        <end position="406"/>
    </location>
</feature>
<accession>A0A4Y7SR47</accession>
<feature type="compositionally biased region" description="Acidic residues" evidence="1">
    <location>
        <begin position="808"/>
        <end position="829"/>
    </location>
</feature>
<dbReference type="AlphaFoldDB" id="A0A4Y7SR47"/>
<feature type="region of interest" description="Disordered" evidence="1">
    <location>
        <begin position="477"/>
        <end position="510"/>
    </location>
</feature>
<proteinExistence type="predicted"/>